<evidence type="ECO:0000313" key="8">
    <source>
        <dbReference type="EMBL" id="MZH55801.1"/>
    </source>
</evidence>
<keyword evidence="1" id="KW-0690">Ribosome biogenesis</keyword>
<dbReference type="PANTHER" id="PTHR39178">
    <property type="entry name" value="HYPOTHETICAL RIBOSOME-ASSOCIATED PROTEIN"/>
    <property type="match status" value="1"/>
</dbReference>
<dbReference type="GO" id="GO:0042254">
    <property type="term" value="P:ribosome biogenesis"/>
    <property type="evidence" value="ECO:0007669"/>
    <property type="project" value="UniProtKB-KW"/>
</dbReference>
<dbReference type="CDD" id="cd16332">
    <property type="entry name" value="Prp-like"/>
    <property type="match status" value="1"/>
</dbReference>
<dbReference type="GO" id="GO:0008234">
    <property type="term" value="F:cysteine-type peptidase activity"/>
    <property type="evidence" value="ECO:0007669"/>
    <property type="project" value="UniProtKB-KW"/>
</dbReference>
<dbReference type="SUPFAM" id="SSF118010">
    <property type="entry name" value="TM1457-like"/>
    <property type="match status" value="1"/>
</dbReference>
<dbReference type="AlphaFoldDB" id="A0A099I262"/>
<dbReference type="InterPro" id="IPR007422">
    <property type="entry name" value="Peptidase_Prp"/>
</dbReference>
<keyword evidence="2 8" id="KW-0645">Protease</keyword>
<dbReference type="GeneID" id="61926118"/>
<reference evidence="8" key="2">
    <citation type="journal article" date="2019" name="Nat. Med.">
        <title>A library of human gut bacterial isolates paired with longitudinal multiomics data enables mechanistic microbiome research.</title>
        <authorList>
            <person name="Poyet M."/>
            <person name="Groussin M."/>
            <person name="Gibbons S.M."/>
            <person name="Avila-Pacheco J."/>
            <person name="Jiang X."/>
            <person name="Kearney S.M."/>
            <person name="Perrotta A.R."/>
            <person name="Berdy B."/>
            <person name="Zhao S."/>
            <person name="Lieberman T.D."/>
            <person name="Swanson P.K."/>
            <person name="Smith M."/>
            <person name="Roesemann S."/>
            <person name="Alexander J.E."/>
            <person name="Rich S.A."/>
            <person name="Livny J."/>
            <person name="Vlamakis H."/>
            <person name="Clish C."/>
            <person name="Bullock K."/>
            <person name="Deik A."/>
            <person name="Scott J."/>
            <person name="Pierce K.A."/>
            <person name="Xavier R.J."/>
            <person name="Alm E.J."/>
        </authorList>
    </citation>
    <scope>NUCLEOTIDE SEQUENCE</scope>
    <source>
        <strain evidence="8">BIOML-A12</strain>
    </source>
</reference>
<keyword evidence="4" id="KW-0788">Thiol protease</keyword>
<evidence type="ECO:0000256" key="2">
    <source>
        <dbReference type="ARBA" id="ARBA00022670"/>
    </source>
</evidence>
<evidence type="ECO:0000313" key="11">
    <source>
        <dbReference type="Proteomes" id="UP000503330"/>
    </source>
</evidence>
<evidence type="ECO:0000256" key="1">
    <source>
        <dbReference type="ARBA" id="ARBA00022517"/>
    </source>
</evidence>
<dbReference type="Proteomes" id="UP000604383">
    <property type="component" value="Unassembled WGS sequence"/>
</dbReference>
<dbReference type="EMBL" id="WWTN01000011">
    <property type="protein sequence ID" value="MZH55801.1"/>
    <property type="molecule type" value="Genomic_DNA"/>
</dbReference>
<reference evidence="7 10" key="1">
    <citation type="submission" date="2014-08" db="EMBL/GenBank/DDBJ databases">
        <title>Clostridium innocuum, an unnegligible vancomycin-resistant pathogen causing extra-intestinal infections.</title>
        <authorList>
            <person name="Feng Y."/>
            <person name="Chiu C.-H."/>
        </authorList>
    </citation>
    <scope>NUCLEOTIDE SEQUENCE [LARGE SCALE GENOMIC DNA]</scope>
    <source>
        <strain evidence="7 10">AN88</strain>
    </source>
</reference>
<gene>
    <name evidence="7" type="ORF">CIAN88_18765</name>
    <name evidence="9" type="ORF">G4D54_11235</name>
    <name evidence="8" type="ORF">GT664_08515</name>
</gene>
<dbReference type="EMBL" id="JQIF01000097">
    <property type="protein sequence ID" value="KGJ51800.1"/>
    <property type="molecule type" value="Genomic_DNA"/>
</dbReference>
<comment type="similarity">
    <text evidence="5">Belongs to the Prp family.</text>
</comment>
<sequence>MVRVHVKRHQGIIQEVEIRDHAGYADAGQDLVCAGVSSIAVGMMNALDEMVPEACDFVLKEAYIKIETILPDATAGILLQGMYYQLSTMQESYADYITINDQEV</sequence>
<name>A0A099I262_CLOIN</name>
<dbReference type="InterPro" id="IPR036764">
    <property type="entry name" value="Peptidase_Prp_sf"/>
</dbReference>
<proteinExistence type="inferred from homology"/>
<dbReference type="EMBL" id="CP048838">
    <property type="protein sequence ID" value="QJA02980.1"/>
    <property type="molecule type" value="Genomic_DNA"/>
</dbReference>
<dbReference type="Gene3D" id="3.30.70.1490">
    <property type="entry name" value="Cysteine protease Prp"/>
    <property type="match status" value="1"/>
</dbReference>
<keyword evidence="3" id="KW-0378">Hydrolase</keyword>
<evidence type="ECO:0000256" key="4">
    <source>
        <dbReference type="ARBA" id="ARBA00022807"/>
    </source>
</evidence>
<evidence type="ECO:0000313" key="7">
    <source>
        <dbReference type="EMBL" id="KGJ51800.1"/>
    </source>
</evidence>
<evidence type="ECO:0000256" key="3">
    <source>
        <dbReference type="ARBA" id="ARBA00022801"/>
    </source>
</evidence>
<reference evidence="9 11" key="3">
    <citation type="submission" date="2020-02" db="EMBL/GenBank/DDBJ databases">
        <authorList>
            <person name="Kociolek L.K."/>
            <person name="Ozer E.A."/>
        </authorList>
    </citation>
    <scope>NUCLEOTIDE SEQUENCE [LARGE SCALE GENOMIC DNA]</scope>
    <source>
        <strain evidence="9 11">ATCC 14501</strain>
    </source>
</reference>
<evidence type="ECO:0000256" key="5">
    <source>
        <dbReference type="ARBA" id="ARBA00044503"/>
    </source>
</evidence>
<evidence type="ECO:0000313" key="9">
    <source>
        <dbReference type="EMBL" id="QJA02980.1"/>
    </source>
</evidence>
<dbReference type="RefSeq" id="WP_002609243.1">
    <property type="nucleotide sequence ID" value="NZ_BAAACC010000026.1"/>
</dbReference>
<dbReference type="Proteomes" id="UP000503330">
    <property type="component" value="Chromosome"/>
</dbReference>
<protein>
    <recommendedName>
        <fullName evidence="6">Ribosomal processing cysteine protease Prp</fullName>
    </recommendedName>
</protein>
<organism evidence="7 10">
    <name type="scientific">Clostridium innocuum</name>
    <dbReference type="NCBI Taxonomy" id="1522"/>
    <lineage>
        <taxon>Bacteria</taxon>
        <taxon>Bacillati</taxon>
        <taxon>Bacillota</taxon>
        <taxon>Clostridia</taxon>
        <taxon>Eubacteriales</taxon>
        <taxon>Clostridiaceae</taxon>
        <taxon>Clostridium</taxon>
    </lineage>
</organism>
<accession>A0A099I262</accession>
<dbReference type="Pfam" id="PF04327">
    <property type="entry name" value="Peptidase_Prp"/>
    <property type="match status" value="1"/>
</dbReference>
<dbReference type="GO" id="GO:0006508">
    <property type="term" value="P:proteolysis"/>
    <property type="evidence" value="ECO:0007669"/>
    <property type="project" value="UniProtKB-KW"/>
</dbReference>
<dbReference type="PANTHER" id="PTHR39178:SF1">
    <property type="entry name" value="RIBOSOMAL-PROCESSING CYSTEINE PROTEASE PRP"/>
    <property type="match status" value="1"/>
</dbReference>
<evidence type="ECO:0000313" key="10">
    <source>
        <dbReference type="Proteomes" id="UP000030008"/>
    </source>
</evidence>
<evidence type="ECO:0000256" key="6">
    <source>
        <dbReference type="ARBA" id="ARBA00044538"/>
    </source>
</evidence>
<dbReference type="Proteomes" id="UP000030008">
    <property type="component" value="Unassembled WGS sequence"/>
</dbReference>